<gene>
    <name evidence="10" type="ORF">SAMN02745170_00825</name>
</gene>
<evidence type="ECO:0000256" key="4">
    <source>
        <dbReference type="ARBA" id="ARBA00023143"/>
    </source>
</evidence>
<dbReference type="GO" id="GO:0005829">
    <property type="term" value="C:cytosol"/>
    <property type="evidence" value="ECO:0007669"/>
    <property type="project" value="TreeGrafter"/>
</dbReference>
<dbReference type="InterPro" id="IPR001444">
    <property type="entry name" value="Flag_bb_rod_N"/>
</dbReference>
<keyword evidence="11" id="KW-1185">Reference proteome</keyword>
<reference evidence="10 11" key="1">
    <citation type="submission" date="2016-11" db="EMBL/GenBank/DDBJ databases">
        <authorList>
            <person name="Varghese N."/>
            <person name="Submissions S."/>
        </authorList>
    </citation>
    <scope>NUCLEOTIDE SEQUENCE [LARGE SCALE GENOMIC DNA]</scope>
    <source>
        <strain evidence="10 11">DSM 15287</strain>
    </source>
</reference>
<dbReference type="Gene3D" id="2.60.98.20">
    <property type="entry name" value="Flagellar hook protein FlgE"/>
    <property type="match status" value="1"/>
</dbReference>
<dbReference type="Pfam" id="PF00460">
    <property type="entry name" value="Flg_bb_rod"/>
    <property type="match status" value="1"/>
</dbReference>
<dbReference type="OrthoDB" id="9804559at2"/>
<dbReference type="GO" id="GO:0009424">
    <property type="term" value="C:bacterial-type flagellum hook"/>
    <property type="evidence" value="ECO:0007669"/>
    <property type="project" value="TreeGrafter"/>
</dbReference>
<evidence type="ECO:0000259" key="9">
    <source>
        <dbReference type="Pfam" id="PF22692"/>
    </source>
</evidence>
<evidence type="ECO:0000313" key="10">
    <source>
        <dbReference type="EMBL" id="SHI67626.1"/>
    </source>
</evidence>
<dbReference type="GO" id="GO:0071978">
    <property type="term" value="P:bacterial-type flagellum-dependent swarming motility"/>
    <property type="evidence" value="ECO:0007669"/>
    <property type="project" value="TreeGrafter"/>
</dbReference>
<feature type="domain" description="Flagellar basal-body/hook protein C-terminal" evidence="7">
    <location>
        <begin position="623"/>
        <end position="666"/>
    </location>
</feature>
<organism evidence="10 11">
    <name type="scientific">Propionispora hippei DSM 15287</name>
    <dbReference type="NCBI Taxonomy" id="1123003"/>
    <lineage>
        <taxon>Bacteria</taxon>
        <taxon>Bacillati</taxon>
        <taxon>Bacillota</taxon>
        <taxon>Negativicutes</taxon>
        <taxon>Selenomonadales</taxon>
        <taxon>Sporomusaceae</taxon>
        <taxon>Propionispora</taxon>
    </lineage>
</organism>
<dbReference type="InterPro" id="IPR020013">
    <property type="entry name" value="Flagellar_FlgE/F/G"/>
</dbReference>
<evidence type="ECO:0000256" key="3">
    <source>
        <dbReference type="ARBA" id="ARBA00019015"/>
    </source>
</evidence>
<evidence type="ECO:0000256" key="1">
    <source>
        <dbReference type="ARBA" id="ARBA00004117"/>
    </source>
</evidence>
<dbReference type="GO" id="GO:0009425">
    <property type="term" value="C:bacterial-type flagellum basal body"/>
    <property type="evidence" value="ECO:0007669"/>
    <property type="project" value="UniProtKB-SubCell"/>
</dbReference>
<dbReference type="Pfam" id="PF22692">
    <property type="entry name" value="LlgE_F_G_D1"/>
    <property type="match status" value="1"/>
</dbReference>
<evidence type="ECO:0000313" key="11">
    <source>
        <dbReference type="Proteomes" id="UP000322917"/>
    </source>
</evidence>
<feature type="domain" description="Flagellar basal body rod protein N-terminal" evidence="6">
    <location>
        <begin position="8"/>
        <end position="35"/>
    </location>
</feature>
<dbReference type="AlphaFoldDB" id="A0A1M6D310"/>
<dbReference type="PANTHER" id="PTHR30435">
    <property type="entry name" value="FLAGELLAR PROTEIN"/>
    <property type="match status" value="1"/>
</dbReference>
<dbReference type="Pfam" id="PF06429">
    <property type="entry name" value="Flg_bbr_C"/>
    <property type="match status" value="1"/>
</dbReference>
<dbReference type="InterPro" id="IPR010930">
    <property type="entry name" value="Flg_bb/hook_C_dom"/>
</dbReference>
<accession>A0A1M6D310</accession>
<evidence type="ECO:0000259" key="7">
    <source>
        <dbReference type="Pfam" id="PF06429"/>
    </source>
</evidence>
<comment type="function">
    <text evidence="5">A flexible structure which links the flagellar filament to the drive apparatus in the basal body.</text>
</comment>
<dbReference type="PROSITE" id="PS00588">
    <property type="entry name" value="FLAGELLA_BB_ROD"/>
    <property type="match status" value="1"/>
</dbReference>
<dbReference type="InterPro" id="IPR037925">
    <property type="entry name" value="FlgE/F/G-like"/>
</dbReference>
<dbReference type="InterPro" id="IPR011491">
    <property type="entry name" value="FlgE_D2"/>
</dbReference>
<keyword evidence="10" id="KW-0966">Cell projection</keyword>
<dbReference type="InterPro" id="IPR053967">
    <property type="entry name" value="LlgE_F_G-like_D1"/>
</dbReference>
<evidence type="ECO:0000256" key="2">
    <source>
        <dbReference type="ARBA" id="ARBA00009677"/>
    </source>
</evidence>
<name>A0A1M6D310_9FIRM</name>
<evidence type="ECO:0000256" key="5">
    <source>
        <dbReference type="RuleBase" id="RU362116"/>
    </source>
</evidence>
<dbReference type="NCBIfam" id="TIGR03506">
    <property type="entry name" value="FlgEFG_subfam"/>
    <property type="match status" value="2"/>
</dbReference>
<keyword evidence="10" id="KW-0969">Cilium</keyword>
<evidence type="ECO:0000259" key="8">
    <source>
        <dbReference type="Pfam" id="PF07559"/>
    </source>
</evidence>
<sequence length="668" mass="68717">MMRSLFSGVAGLKNHQTRMDVIGNNIANVNTIGYKASRVTFEDMLSQTLQGAASAGNGQGGTNPMQVGLGSGVASIDTIFTDGSTQSTGKQTDMAISGNGFFILQAGSNEVYTRAGDFDFDEVGNLVVPGSGYRVMGWNVDSSGAINTGGSLSPIVISPTKVMPPKATTSIDYSGNLTGSTTAGVGTTAQTSIDTYDSLGEKHKVTQNYLKTGDNTWLFNTSTANGNITAGKYGIITFKADGTVDSIKDITFPTGTQTTALSFSSMQLNNTASSLNTITFNAVDSSGVSQAYTMEISNNTPYVAGATDGQWSYTIKDSSGASVGTGTITCDQTSGNYTIAQGTPFAISGNNVALSVGTSVAPAASTIVSYSQNGVAKSIPTSAVDFSAVKLNNTSESTGTTYFTAVDSDGALHSYKMTLKNTTPYDSAGPTNGVWSYTISDASDTTNASLGAGTITYNGTNYAFSPASVTLNGNNVALSVSSFTAPAAGTTSLTASLPYTVGTSLSDLAITPTNSSAAMTISRSSMNNITQYGGSDSSTVTAIDQNGYTAGTLQKKTVDSSGTITGTFSNGETMKLAQVALATFSNPGGLTKVGDSLYERSNNSGEPQRGVAGDGGRGKIAASSLEMSNVDLSQEFSDMIVTQRGFQANSKIITTSDEMLEILANLKR</sequence>
<keyword evidence="10" id="KW-0282">Flagellum</keyword>
<protein>
    <recommendedName>
        <fullName evidence="3 5">Flagellar hook protein FlgE</fullName>
    </recommendedName>
</protein>
<keyword evidence="4 5" id="KW-0975">Bacterial flagellum</keyword>
<dbReference type="Pfam" id="PF07559">
    <property type="entry name" value="FlgE_D2"/>
    <property type="match status" value="1"/>
</dbReference>
<dbReference type="Proteomes" id="UP000322917">
    <property type="component" value="Unassembled WGS sequence"/>
</dbReference>
<feature type="domain" description="Flagellar hook protein FlgE/F/G-like D1" evidence="9">
    <location>
        <begin position="95"/>
        <end position="157"/>
    </location>
</feature>
<dbReference type="EMBL" id="FQZD01000006">
    <property type="protein sequence ID" value="SHI67626.1"/>
    <property type="molecule type" value="Genomic_DNA"/>
</dbReference>
<comment type="similarity">
    <text evidence="2 5">Belongs to the flagella basal body rod proteins family.</text>
</comment>
<dbReference type="RefSeq" id="WP_149733681.1">
    <property type="nucleotide sequence ID" value="NZ_FQZD01000006.1"/>
</dbReference>
<proteinExistence type="inferred from homology"/>
<feature type="domain" description="Flagellar hook protein FlgE D2" evidence="8">
    <location>
        <begin position="188"/>
        <end position="291"/>
    </location>
</feature>
<comment type="subcellular location">
    <subcellularLocation>
        <location evidence="1 5">Bacterial flagellum basal body</location>
    </subcellularLocation>
</comment>
<dbReference type="InterPro" id="IPR019776">
    <property type="entry name" value="Flagellar_basal_body_rod_CS"/>
</dbReference>
<dbReference type="SUPFAM" id="SSF117143">
    <property type="entry name" value="Flagellar hook protein flgE"/>
    <property type="match status" value="2"/>
</dbReference>
<dbReference type="PANTHER" id="PTHR30435:SF1">
    <property type="entry name" value="FLAGELLAR HOOK PROTEIN FLGE"/>
    <property type="match status" value="1"/>
</dbReference>
<evidence type="ECO:0000259" key="6">
    <source>
        <dbReference type="Pfam" id="PF00460"/>
    </source>
</evidence>
<dbReference type="InterPro" id="IPR037058">
    <property type="entry name" value="Falgellar_hook_FlgE_sf"/>
</dbReference>